<proteinExistence type="predicted"/>
<dbReference type="InterPro" id="IPR035234">
    <property type="entry name" value="IgGFc-bd_N"/>
</dbReference>
<evidence type="ECO:0000313" key="4">
    <source>
        <dbReference type="RefSeq" id="XP_055873843.1"/>
    </source>
</evidence>
<dbReference type="Gene3D" id="2.170.300.10">
    <property type="entry name" value="Tie2 ligand-binding domain superfamily"/>
    <property type="match status" value="1"/>
</dbReference>
<dbReference type="OrthoDB" id="10423100at2759"/>
<dbReference type="PANTHER" id="PTHR46534:SF1">
    <property type="entry name" value="IGGFC-BINDING PROTEIN N-TERMINAL DOMAIN-CONTAINING PROTEIN"/>
    <property type="match status" value="1"/>
</dbReference>
<sequence length="708" mass="78882">MSGINTILSHVFIVWSCNEYIVAGMNSSTAGQYFIVQVYGLQNTSVIHATAFTISTSNFTVSLTGSRFDHSLNETRGVSQYQPARFQINQTYFCHSIGMCGTLVFRGNENFALDLLNVYAYKNADAMQVIPVAGFGTHYIVMTIGYGGFVLFLSAINENTIFVRLKFNPTEALLRIPSMSSNYRDGEIMTIILDKEQAFNLMQCSYKAPRKSPDLTGTHLSGSDSFGVITGSCNNYLPNVIVCAEEKNTDYISDMALPLETYGRYFIIFERGTRTSDTRLAIVISSEPNTTIRVDQSDKYIVSMLDPGTRILLHNFPKEHYALRASKPCACYLMLPSTCGKIAFGDGSLTVVPPNELFFNIYMWSFQTETYTPDMQTYVILIVHKWYINSTQINDTFIHNKFVVSWNKVMGNNDWLVGAIQLEGGTHIAHLTSSLYKFGCYIYVSSEGFGFISSAGFILASINTDFKKCIATNGTDRYDYIDNDCDGRIDEEIKNDIDDDGDGRTDEDLGIPDFLPGIWTQWNAWECRDKCGNSSYVRYRGCKPRLEGPLEMNCPGDPYMTKDGICITGVSCNTDCPVGLYGEQCLNDCSNCENKCNSRNGSCASCKAGWAEPRFACTHECPKWTYGYKCMDLCEVKCGEDCMERVQGICPGGKLLMTILVPFIISPILGLLCLVGACTLLKNNISFLRWDDCRHSSKSGTSISIGKS</sequence>
<evidence type="ECO:0000313" key="3">
    <source>
        <dbReference type="Proteomes" id="UP001165740"/>
    </source>
</evidence>
<keyword evidence="1" id="KW-0472">Membrane</keyword>
<name>A0A9W2ZFY3_BIOGL</name>
<reference evidence="4" key="1">
    <citation type="submission" date="2025-08" db="UniProtKB">
        <authorList>
            <consortium name="RefSeq"/>
        </authorList>
    </citation>
    <scope>IDENTIFICATION</scope>
</reference>
<keyword evidence="1" id="KW-0812">Transmembrane</keyword>
<dbReference type="GeneID" id="106072740"/>
<dbReference type="RefSeq" id="XP_055873843.1">
    <property type="nucleotide sequence ID" value="XM_056017868.1"/>
</dbReference>
<keyword evidence="3" id="KW-1185">Reference proteome</keyword>
<dbReference type="Pfam" id="PF17517">
    <property type="entry name" value="IgGFc_binding"/>
    <property type="match status" value="1"/>
</dbReference>
<evidence type="ECO:0000259" key="2">
    <source>
        <dbReference type="Pfam" id="PF17517"/>
    </source>
</evidence>
<accession>A0A9W2ZFY3</accession>
<keyword evidence="1" id="KW-1133">Transmembrane helix</keyword>
<dbReference type="PANTHER" id="PTHR46534">
    <property type="entry name" value="IGGFC_BINDING DOMAIN-CONTAINING PROTEIN"/>
    <property type="match status" value="1"/>
</dbReference>
<gene>
    <name evidence="4" type="primary">LOC106072740</name>
</gene>
<protein>
    <submittedName>
        <fullName evidence="4">Uncharacterized protein LOC106072740</fullName>
    </submittedName>
</protein>
<feature type="domain" description="IgGFc-binding protein N-terminal" evidence="2">
    <location>
        <begin position="125"/>
        <end position="443"/>
    </location>
</feature>
<dbReference type="OMA" id="PRINGNW"/>
<feature type="transmembrane region" description="Helical" evidence="1">
    <location>
        <begin position="655"/>
        <end position="681"/>
    </location>
</feature>
<dbReference type="Proteomes" id="UP001165740">
    <property type="component" value="Chromosome 18"/>
</dbReference>
<evidence type="ECO:0000256" key="1">
    <source>
        <dbReference type="SAM" id="Phobius"/>
    </source>
</evidence>
<organism evidence="3 4">
    <name type="scientific">Biomphalaria glabrata</name>
    <name type="common">Bloodfluke planorb</name>
    <name type="synonym">Freshwater snail</name>
    <dbReference type="NCBI Taxonomy" id="6526"/>
    <lineage>
        <taxon>Eukaryota</taxon>
        <taxon>Metazoa</taxon>
        <taxon>Spiralia</taxon>
        <taxon>Lophotrochozoa</taxon>
        <taxon>Mollusca</taxon>
        <taxon>Gastropoda</taxon>
        <taxon>Heterobranchia</taxon>
        <taxon>Euthyneura</taxon>
        <taxon>Panpulmonata</taxon>
        <taxon>Hygrophila</taxon>
        <taxon>Lymnaeoidea</taxon>
        <taxon>Planorbidae</taxon>
        <taxon>Biomphalaria</taxon>
    </lineage>
</organism>
<dbReference type="AlphaFoldDB" id="A0A9W2ZFY3"/>